<proteinExistence type="predicted"/>
<feature type="transmembrane region" description="Helical" evidence="2">
    <location>
        <begin position="6"/>
        <end position="24"/>
    </location>
</feature>
<dbReference type="AlphaFoldDB" id="A0A4R1L3D9"/>
<dbReference type="Proteomes" id="UP000295210">
    <property type="component" value="Unassembled WGS sequence"/>
</dbReference>
<keyword evidence="4" id="KW-1185">Reference proteome</keyword>
<feature type="region of interest" description="Disordered" evidence="1">
    <location>
        <begin position="95"/>
        <end position="114"/>
    </location>
</feature>
<evidence type="ECO:0000256" key="2">
    <source>
        <dbReference type="SAM" id="Phobius"/>
    </source>
</evidence>
<feature type="transmembrane region" description="Helical" evidence="2">
    <location>
        <begin position="36"/>
        <end position="53"/>
    </location>
</feature>
<evidence type="ECO:0000256" key="1">
    <source>
        <dbReference type="SAM" id="MobiDB-lite"/>
    </source>
</evidence>
<dbReference type="GO" id="GO:0015297">
    <property type="term" value="F:antiporter activity"/>
    <property type="evidence" value="ECO:0007669"/>
    <property type="project" value="InterPro"/>
</dbReference>
<accession>A0A4R1L3D9</accession>
<keyword evidence="2" id="KW-1133">Transmembrane helix</keyword>
<protein>
    <submittedName>
        <fullName evidence="3">Multisubunit Na+/H+ antiporter MnhG subunit</fullName>
    </submittedName>
</protein>
<dbReference type="InterPro" id="IPR005133">
    <property type="entry name" value="PhaG_MnhG_YufB"/>
</dbReference>
<reference evidence="3 4" key="1">
    <citation type="submission" date="2019-03" db="EMBL/GenBank/DDBJ databases">
        <title>Genomic Encyclopedia of Type Strains, Phase IV (KMG-IV): sequencing the most valuable type-strain genomes for metagenomic binning, comparative biology and taxonomic classification.</title>
        <authorList>
            <person name="Goeker M."/>
        </authorList>
    </citation>
    <scope>NUCLEOTIDE SEQUENCE [LARGE SCALE GENOMIC DNA]</scope>
    <source>
        <strain evidence="3 4">DSM 103428</strain>
    </source>
</reference>
<dbReference type="GO" id="GO:0098662">
    <property type="term" value="P:inorganic cation transmembrane transport"/>
    <property type="evidence" value="ECO:0007669"/>
    <property type="project" value="InterPro"/>
</dbReference>
<dbReference type="OrthoDB" id="8000739at2"/>
<dbReference type="Pfam" id="PF03334">
    <property type="entry name" value="PhaG_MnhG_YufB"/>
    <property type="match status" value="1"/>
</dbReference>
<feature type="transmembrane region" description="Helical" evidence="2">
    <location>
        <begin position="65"/>
        <end position="83"/>
    </location>
</feature>
<comment type="caution">
    <text evidence="3">The sequence shown here is derived from an EMBL/GenBank/DDBJ whole genome shotgun (WGS) entry which is preliminary data.</text>
</comment>
<name>A0A4R1L3D9_9BACT</name>
<sequence>MHTALAILLGGVAAMCWLGCIGMLRMKTPTEALHYLALPAGFGAMFLVAAVSIEEGWSSATAKMILIAVLMLAFNSVVAHATARALRVRALGHWQPSPEDGVEYLPAGSDEERR</sequence>
<dbReference type="RefSeq" id="WP_131996026.1">
    <property type="nucleotide sequence ID" value="NZ_SMGK01000003.1"/>
</dbReference>
<gene>
    <name evidence="3" type="ORF">C7378_2139</name>
</gene>
<organism evidence="3 4">
    <name type="scientific">Acidipila rosea</name>
    <dbReference type="NCBI Taxonomy" id="768535"/>
    <lineage>
        <taxon>Bacteria</taxon>
        <taxon>Pseudomonadati</taxon>
        <taxon>Acidobacteriota</taxon>
        <taxon>Terriglobia</taxon>
        <taxon>Terriglobales</taxon>
        <taxon>Acidobacteriaceae</taxon>
        <taxon>Acidipila</taxon>
    </lineage>
</organism>
<keyword evidence="2" id="KW-0812">Transmembrane</keyword>
<dbReference type="EMBL" id="SMGK01000003">
    <property type="protein sequence ID" value="TCK72556.1"/>
    <property type="molecule type" value="Genomic_DNA"/>
</dbReference>
<keyword evidence="2" id="KW-0472">Membrane</keyword>
<evidence type="ECO:0000313" key="3">
    <source>
        <dbReference type="EMBL" id="TCK72556.1"/>
    </source>
</evidence>
<evidence type="ECO:0000313" key="4">
    <source>
        <dbReference type="Proteomes" id="UP000295210"/>
    </source>
</evidence>